<accession>A0A1F8H0R7</accession>
<dbReference type="AlphaFoldDB" id="A0A1F8H0R7"/>
<reference evidence="2 3" key="1">
    <citation type="journal article" date="2016" name="Nat. Commun.">
        <title>Thousands of microbial genomes shed light on interconnected biogeochemical processes in an aquifer system.</title>
        <authorList>
            <person name="Anantharaman K."/>
            <person name="Brown C.T."/>
            <person name="Hug L.A."/>
            <person name="Sharon I."/>
            <person name="Castelle C.J."/>
            <person name="Probst A.J."/>
            <person name="Thomas B.C."/>
            <person name="Singh A."/>
            <person name="Wilkins M.J."/>
            <person name="Karaoz U."/>
            <person name="Brodie E.L."/>
            <person name="Williams K.H."/>
            <person name="Hubbard S.S."/>
            <person name="Banfield J.F."/>
        </authorList>
    </citation>
    <scope>NUCLEOTIDE SEQUENCE [LARGE SCALE GENOMIC DNA]</scope>
</reference>
<keyword evidence="1" id="KW-1133">Transmembrane helix</keyword>
<sequence>MATKSSKKIVVPQDSDIGGAIEISDFKQSLVDTLQESNMARAEMKAVLHEILKQPDTITEIKDIIDKTDRDSVKAFWSKFGFTVWSAIVFILGVIATVLMQNYLNK</sequence>
<dbReference type="Proteomes" id="UP000177111">
    <property type="component" value="Unassembled WGS sequence"/>
</dbReference>
<evidence type="ECO:0000256" key="1">
    <source>
        <dbReference type="SAM" id="Phobius"/>
    </source>
</evidence>
<dbReference type="EMBL" id="MGKT01000004">
    <property type="protein sequence ID" value="OGN31273.1"/>
    <property type="molecule type" value="Genomic_DNA"/>
</dbReference>
<proteinExistence type="predicted"/>
<keyword evidence="1" id="KW-0812">Transmembrane</keyword>
<name>A0A1F8H0R7_9BACT</name>
<comment type="caution">
    <text evidence="2">The sequence shown here is derived from an EMBL/GenBank/DDBJ whole genome shotgun (WGS) entry which is preliminary data.</text>
</comment>
<evidence type="ECO:0000313" key="3">
    <source>
        <dbReference type="Proteomes" id="UP000177111"/>
    </source>
</evidence>
<gene>
    <name evidence="2" type="ORF">A3I96_00470</name>
</gene>
<organism evidence="2 3">
    <name type="scientific">Candidatus Yanofskybacteria bacterium RIFCSPLOWO2_02_FULL_44_18</name>
    <dbReference type="NCBI Taxonomy" id="1802705"/>
    <lineage>
        <taxon>Bacteria</taxon>
        <taxon>Candidatus Yanofskyibacteriota</taxon>
    </lineage>
</organism>
<protein>
    <submittedName>
        <fullName evidence="2">Uncharacterized protein</fullName>
    </submittedName>
</protein>
<feature type="transmembrane region" description="Helical" evidence="1">
    <location>
        <begin position="80"/>
        <end position="100"/>
    </location>
</feature>
<evidence type="ECO:0000313" key="2">
    <source>
        <dbReference type="EMBL" id="OGN31273.1"/>
    </source>
</evidence>
<keyword evidence="1" id="KW-0472">Membrane</keyword>